<evidence type="ECO:0000313" key="3">
    <source>
        <dbReference type="Proteomes" id="UP000054691"/>
    </source>
</evidence>
<evidence type="ECO:0000313" key="4">
    <source>
        <dbReference type="Proteomes" id="UP000254476"/>
    </source>
</evidence>
<dbReference type="EMBL" id="UGOB01000001">
    <property type="protein sequence ID" value="STX45100.1"/>
    <property type="molecule type" value="Genomic_DNA"/>
</dbReference>
<proteinExistence type="predicted"/>
<gene>
    <name evidence="1" type="ORF">Lgra_0218</name>
    <name evidence="2" type="ORF">NCTC12388_01832</name>
</gene>
<name>A0A378JK74_9GAMM</name>
<dbReference type="EMBL" id="LNYE01000003">
    <property type="protein sequence ID" value="KTD15552.1"/>
    <property type="molecule type" value="Genomic_DNA"/>
</dbReference>
<evidence type="ECO:0000313" key="1">
    <source>
        <dbReference type="EMBL" id="KTD15552.1"/>
    </source>
</evidence>
<accession>A0A378JK74</accession>
<evidence type="ECO:0000313" key="2">
    <source>
        <dbReference type="EMBL" id="STX45100.1"/>
    </source>
</evidence>
<dbReference type="Proteomes" id="UP000254476">
    <property type="component" value="Unassembled WGS sequence"/>
</dbReference>
<organism evidence="2 4">
    <name type="scientific">Legionella gratiana</name>
    <dbReference type="NCBI Taxonomy" id="45066"/>
    <lineage>
        <taxon>Bacteria</taxon>
        <taxon>Pseudomonadati</taxon>
        <taxon>Pseudomonadota</taxon>
        <taxon>Gammaproteobacteria</taxon>
        <taxon>Legionellales</taxon>
        <taxon>Legionellaceae</taxon>
        <taxon>Legionella</taxon>
    </lineage>
</organism>
<dbReference type="Proteomes" id="UP000054691">
    <property type="component" value="Unassembled WGS sequence"/>
</dbReference>
<reference evidence="2 4" key="2">
    <citation type="submission" date="2018-06" db="EMBL/GenBank/DDBJ databases">
        <authorList>
            <consortium name="Pathogen Informatics"/>
            <person name="Doyle S."/>
        </authorList>
    </citation>
    <scope>NUCLEOTIDE SEQUENCE [LARGE SCALE GENOMIC DNA]</scope>
    <source>
        <strain evidence="2 4">NCTC12388</strain>
    </source>
</reference>
<protein>
    <submittedName>
        <fullName evidence="2">Uncharacterized protein</fullName>
    </submittedName>
</protein>
<reference evidence="1 3" key="1">
    <citation type="submission" date="2015-11" db="EMBL/GenBank/DDBJ databases">
        <title>Genomic analysis of 38 Legionella species identifies large and diverse effector repertoires.</title>
        <authorList>
            <person name="Burstein D."/>
            <person name="Amaro F."/>
            <person name="Zusman T."/>
            <person name="Lifshitz Z."/>
            <person name="Cohen O."/>
            <person name="Gilbert J.A."/>
            <person name="Pupko T."/>
            <person name="Shuman H.A."/>
            <person name="Segal G."/>
        </authorList>
    </citation>
    <scope>NUCLEOTIDE SEQUENCE [LARGE SCALE GENOMIC DNA]</scope>
    <source>
        <strain evidence="1 3">Lyon 8420412</strain>
    </source>
</reference>
<sequence>MVHKKIQHEESAYFVFTMQSAKGMEELHKNFAHKLSREDKNVGLSLTVAWSGESINVPVRPYQKNNIGFICDPRGIKVPQADLIAKESLGMLQREEYRQEKLKDNVPTKKTQFKHPTQQLTTDLTRHHYSEDETLIKTPKGSVTSWANNILDKYFKHKDNANSKKDYFLVQNPKTMRLNEGITFQKENKEGFKPISAPMIYKNATGKEANELLNFINNHPDYNYLFLYDEEAEKNILRYVSIEEAKKMLGNMTNKTAKEDLKNEFFTVFNNAAPYKRNFFELDKFDENEIKSNKDAEVEMHAREDLKNLQQEIKQTKWEVSLFGGVRVKFITDGKIDKTQKVPEGVNKILHLIQEATDNQEKNPYAWRNAQKEIAKLMAMSEMNNHFLRYQSTQKKYTEWKAKYNEILKNKTVEADIDEKISLK</sequence>
<keyword evidence="3" id="KW-1185">Reference proteome</keyword>
<dbReference type="AlphaFoldDB" id="A0A378JK74"/>